<accession>A0A1G2PE44</accession>
<protein>
    <submittedName>
        <fullName evidence="2">Ribose-5-phosphate isomerase</fullName>
    </submittedName>
</protein>
<sequence>MVGVVHIGADHAGFYLKEALTDYLRKLNYEVVDHGAHLYDEFDDYPDFVAPVGKAVSDHPEGVKGIVIGGSGQGEAMVANQFPGVRAVVFYGNKIFQNSDIIKLSRQHNDANVLSLGARFLTTSEAKEAVKVWLTTVFSGEYKHIRRIKKIEKILREVRLKKNF</sequence>
<evidence type="ECO:0000313" key="2">
    <source>
        <dbReference type="EMBL" id="OHA46009.1"/>
    </source>
</evidence>
<proteinExistence type="inferred from homology"/>
<comment type="caution">
    <text evidence="2">The sequence shown here is derived from an EMBL/GenBank/DDBJ whole genome shotgun (WGS) entry which is preliminary data.</text>
</comment>
<dbReference type="PIRSF" id="PIRSF005384">
    <property type="entry name" value="RpiB_LacA_B"/>
    <property type="match status" value="1"/>
</dbReference>
<evidence type="ECO:0000313" key="3">
    <source>
        <dbReference type="Proteomes" id="UP000176965"/>
    </source>
</evidence>
<dbReference type="InterPro" id="IPR036569">
    <property type="entry name" value="RpiB_LacA_LacB_sf"/>
</dbReference>
<dbReference type="SUPFAM" id="SSF89623">
    <property type="entry name" value="Ribose/Galactose isomerase RpiB/AlsB"/>
    <property type="match status" value="1"/>
</dbReference>
<evidence type="ECO:0000256" key="1">
    <source>
        <dbReference type="ARBA" id="ARBA00008754"/>
    </source>
</evidence>
<dbReference type="PANTHER" id="PTHR30345">
    <property type="entry name" value="RIBOSE-5-PHOSPHATE ISOMERASE B"/>
    <property type="match status" value="1"/>
</dbReference>
<dbReference type="GO" id="GO:0004751">
    <property type="term" value="F:ribose-5-phosphate isomerase activity"/>
    <property type="evidence" value="ECO:0007669"/>
    <property type="project" value="TreeGrafter"/>
</dbReference>
<comment type="similarity">
    <text evidence="1">Belongs to the LacAB/RpiB family.</text>
</comment>
<dbReference type="InterPro" id="IPR003500">
    <property type="entry name" value="RpiB_LacA_LacB"/>
</dbReference>
<organism evidence="2 3">
    <name type="scientific">Candidatus Taylorbacteria bacterium RIFOXYD2_FULL_36_9</name>
    <dbReference type="NCBI Taxonomy" id="1802338"/>
    <lineage>
        <taxon>Bacteria</taxon>
        <taxon>Candidatus Tayloriibacteriota</taxon>
    </lineage>
</organism>
<keyword evidence="2" id="KW-0413">Isomerase</keyword>
<dbReference type="NCBIfam" id="NF004051">
    <property type="entry name" value="PRK05571.1"/>
    <property type="match status" value="1"/>
</dbReference>
<dbReference type="AlphaFoldDB" id="A0A1G2PE44"/>
<dbReference type="Pfam" id="PF02502">
    <property type="entry name" value="LacAB_rpiB"/>
    <property type="match status" value="1"/>
</dbReference>
<gene>
    <name evidence="2" type="ORF">A2541_00455</name>
</gene>
<dbReference type="PANTHER" id="PTHR30345:SF0">
    <property type="entry name" value="DNA DAMAGE-REPAIR_TOLERATION PROTEIN DRT102"/>
    <property type="match status" value="1"/>
</dbReference>
<dbReference type="EMBL" id="MHSQ01000038">
    <property type="protein sequence ID" value="OHA46009.1"/>
    <property type="molecule type" value="Genomic_DNA"/>
</dbReference>
<dbReference type="GO" id="GO:0009052">
    <property type="term" value="P:pentose-phosphate shunt, non-oxidative branch"/>
    <property type="evidence" value="ECO:0007669"/>
    <property type="project" value="TreeGrafter"/>
</dbReference>
<name>A0A1G2PE44_9BACT</name>
<reference evidence="2 3" key="1">
    <citation type="journal article" date="2016" name="Nat. Commun.">
        <title>Thousands of microbial genomes shed light on interconnected biogeochemical processes in an aquifer system.</title>
        <authorList>
            <person name="Anantharaman K."/>
            <person name="Brown C.T."/>
            <person name="Hug L.A."/>
            <person name="Sharon I."/>
            <person name="Castelle C.J."/>
            <person name="Probst A.J."/>
            <person name="Thomas B.C."/>
            <person name="Singh A."/>
            <person name="Wilkins M.J."/>
            <person name="Karaoz U."/>
            <person name="Brodie E.L."/>
            <person name="Williams K.H."/>
            <person name="Hubbard S.S."/>
            <person name="Banfield J.F."/>
        </authorList>
    </citation>
    <scope>NUCLEOTIDE SEQUENCE [LARGE SCALE GENOMIC DNA]</scope>
</reference>
<dbReference type="NCBIfam" id="TIGR00689">
    <property type="entry name" value="rpiB_lacA_lacB"/>
    <property type="match status" value="1"/>
</dbReference>
<dbReference type="Proteomes" id="UP000176965">
    <property type="component" value="Unassembled WGS sequence"/>
</dbReference>
<dbReference type="GO" id="GO:0019316">
    <property type="term" value="P:D-allose catabolic process"/>
    <property type="evidence" value="ECO:0007669"/>
    <property type="project" value="TreeGrafter"/>
</dbReference>
<dbReference type="STRING" id="1802338.A2541_00455"/>
<dbReference type="Gene3D" id="3.40.1400.10">
    <property type="entry name" value="Sugar-phosphate isomerase, RpiB/LacA/LacB"/>
    <property type="match status" value="1"/>
</dbReference>